<feature type="region of interest" description="Disordered" evidence="7">
    <location>
        <begin position="1"/>
        <end position="29"/>
    </location>
</feature>
<keyword evidence="6 8" id="KW-0472">Membrane</keyword>
<protein>
    <recommendedName>
        <fullName evidence="9">Major facilitator superfamily (MFS) profile domain-containing protein</fullName>
    </recommendedName>
</protein>
<feature type="transmembrane region" description="Helical" evidence="8">
    <location>
        <begin position="111"/>
        <end position="130"/>
    </location>
</feature>
<dbReference type="PANTHER" id="PTHR11360">
    <property type="entry name" value="MONOCARBOXYLATE TRANSPORTER"/>
    <property type="match status" value="1"/>
</dbReference>
<dbReference type="SUPFAM" id="SSF103473">
    <property type="entry name" value="MFS general substrate transporter"/>
    <property type="match status" value="1"/>
</dbReference>
<name>A0ABR3ZA52_9PEZI</name>
<dbReference type="Proteomes" id="UP001583186">
    <property type="component" value="Unassembled WGS sequence"/>
</dbReference>
<evidence type="ECO:0000313" key="11">
    <source>
        <dbReference type="Proteomes" id="UP001583186"/>
    </source>
</evidence>
<dbReference type="InterPro" id="IPR011701">
    <property type="entry name" value="MFS"/>
</dbReference>
<comment type="similarity">
    <text evidence="2">Belongs to the major facilitator superfamily. Monocarboxylate porter (TC 2.A.1.13) family.</text>
</comment>
<proteinExistence type="inferred from homology"/>
<dbReference type="InterPro" id="IPR020846">
    <property type="entry name" value="MFS_dom"/>
</dbReference>
<evidence type="ECO:0000259" key="9">
    <source>
        <dbReference type="PROSITE" id="PS50850"/>
    </source>
</evidence>
<keyword evidence="5 8" id="KW-1133">Transmembrane helix</keyword>
<gene>
    <name evidence="10" type="ORF">Sste5346_004215</name>
</gene>
<dbReference type="EMBL" id="JAWCUI010000020">
    <property type="protein sequence ID" value="KAL1897012.1"/>
    <property type="molecule type" value="Genomic_DNA"/>
</dbReference>
<evidence type="ECO:0000313" key="10">
    <source>
        <dbReference type="EMBL" id="KAL1897012.1"/>
    </source>
</evidence>
<reference evidence="10 11" key="1">
    <citation type="journal article" date="2024" name="IMA Fungus">
        <title>IMA Genome - F19 : A genome assembly and annotation guide to empower mycologists, including annotated draft genome sequences of Ceratocystis pirilliformis, Diaporthe australafricana, Fusarium ophioides, Paecilomyces lecythidis, and Sporothrix stenoceras.</title>
        <authorList>
            <person name="Aylward J."/>
            <person name="Wilson A.M."/>
            <person name="Visagie C.M."/>
            <person name="Spraker J."/>
            <person name="Barnes I."/>
            <person name="Buitendag C."/>
            <person name="Ceriani C."/>
            <person name="Del Mar Angel L."/>
            <person name="du Plessis D."/>
            <person name="Fuchs T."/>
            <person name="Gasser K."/>
            <person name="Kramer D."/>
            <person name="Li W."/>
            <person name="Munsamy K."/>
            <person name="Piso A."/>
            <person name="Price J.L."/>
            <person name="Sonnekus B."/>
            <person name="Thomas C."/>
            <person name="van der Nest A."/>
            <person name="van Dijk A."/>
            <person name="van Heerden A."/>
            <person name="van Vuuren N."/>
            <person name="Yilmaz N."/>
            <person name="Duong T.A."/>
            <person name="van der Merwe N.A."/>
            <person name="Wingfield M.J."/>
            <person name="Wingfield B.D."/>
        </authorList>
    </citation>
    <scope>NUCLEOTIDE SEQUENCE [LARGE SCALE GENOMIC DNA]</scope>
    <source>
        <strain evidence="10 11">CMW 5346</strain>
    </source>
</reference>
<feature type="transmembrane region" description="Helical" evidence="8">
    <location>
        <begin position="319"/>
        <end position="338"/>
    </location>
</feature>
<dbReference type="InterPro" id="IPR036259">
    <property type="entry name" value="MFS_trans_sf"/>
</dbReference>
<evidence type="ECO:0000256" key="4">
    <source>
        <dbReference type="ARBA" id="ARBA00022692"/>
    </source>
</evidence>
<feature type="transmembrane region" description="Helical" evidence="8">
    <location>
        <begin position="344"/>
        <end position="369"/>
    </location>
</feature>
<evidence type="ECO:0000256" key="1">
    <source>
        <dbReference type="ARBA" id="ARBA00004141"/>
    </source>
</evidence>
<feature type="transmembrane region" description="Helical" evidence="8">
    <location>
        <begin position="82"/>
        <end position="104"/>
    </location>
</feature>
<keyword evidence="3" id="KW-0813">Transport</keyword>
<organism evidence="10 11">
    <name type="scientific">Sporothrix stenoceras</name>
    <dbReference type="NCBI Taxonomy" id="5173"/>
    <lineage>
        <taxon>Eukaryota</taxon>
        <taxon>Fungi</taxon>
        <taxon>Dikarya</taxon>
        <taxon>Ascomycota</taxon>
        <taxon>Pezizomycotina</taxon>
        <taxon>Sordariomycetes</taxon>
        <taxon>Sordariomycetidae</taxon>
        <taxon>Ophiostomatales</taxon>
        <taxon>Ophiostomataceae</taxon>
        <taxon>Sporothrix</taxon>
    </lineage>
</organism>
<comment type="caution">
    <text evidence="10">The sequence shown here is derived from an EMBL/GenBank/DDBJ whole genome shotgun (WGS) entry which is preliminary data.</text>
</comment>
<evidence type="ECO:0000256" key="7">
    <source>
        <dbReference type="SAM" id="MobiDB-lite"/>
    </source>
</evidence>
<feature type="transmembrane region" description="Helical" evidence="8">
    <location>
        <begin position="200"/>
        <end position="220"/>
    </location>
</feature>
<dbReference type="InterPro" id="IPR050327">
    <property type="entry name" value="Proton-linked_MCT"/>
</dbReference>
<feature type="transmembrane region" description="Helical" evidence="8">
    <location>
        <begin position="412"/>
        <end position="430"/>
    </location>
</feature>
<dbReference type="Pfam" id="PF07690">
    <property type="entry name" value="MFS_1"/>
    <property type="match status" value="1"/>
</dbReference>
<dbReference type="CDD" id="cd17352">
    <property type="entry name" value="MFS_MCT_SLC16"/>
    <property type="match status" value="1"/>
</dbReference>
<keyword evidence="11" id="KW-1185">Reference proteome</keyword>
<sequence>MSSVDEPRASLSATPQIDEEKVEAPPPAMMRPSAPDGGLAAWMVVLGTWCTSFCSFGWLNSIGVFQEYYETELLTSYSASTISWIPSLQIFFMMGLGPLVGYIYDRSGTRYLLPIGTFLHVFGIMMTSLGKEYYQILLAQGVCSAIGVAAIFQPAVTSLAGWFDKSRGIAFGIAFTGSSLGGVIFPIMVTRLIASVGFGWSMRISAFVILFFLAIANLMVRQYKALQAPPKAAGSSPSTSPDAKKSSPFTELNFVLLMAGFFLFSYGFFVVINYLPVQALAAGMNANLAAYMLPILNAASLFGRLFAGWSGDKIGRYNVFIVVCFLTGIWVLALWLPAHGDGAIIAFAVLFGFFSGAFVSLIVPLVMAISPMAELGLRSGIITLTMAISGLTTNPINGAILDSHGGWSGLKIFSGVFCLAGTFFVLLIRVRQVGWSLVKKY</sequence>
<evidence type="ECO:0000256" key="8">
    <source>
        <dbReference type="SAM" id="Phobius"/>
    </source>
</evidence>
<feature type="transmembrane region" description="Helical" evidence="8">
    <location>
        <begin position="39"/>
        <end position="62"/>
    </location>
</feature>
<feature type="transmembrane region" description="Helical" evidence="8">
    <location>
        <begin position="381"/>
        <end position="400"/>
    </location>
</feature>
<evidence type="ECO:0000256" key="6">
    <source>
        <dbReference type="ARBA" id="ARBA00023136"/>
    </source>
</evidence>
<evidence type="ECO:0000256" key="5">
    <source>
        <dbReference type="ARBA" id="ARBA00022989"/>
    </source>
</evidence>
<feature type="transmembrane region" description="Helical" evidence="8">
    <location>
        <begin position="288"/>
        <end position="307"/>
    </location>
</feature>
<dbReference type="PANTHER" id="PTHR11360:SF224">
    <property type="entry name" value="MAJOR FACILITATOR SUPERFAMILY (MFS) PROFILE DOMAIN-CONTAINING PROTEIN-RELATED"/>
    <property type="match status" value="1"/>
</dbReference>
<feature type="transmembrane region" description="Helical" evidence="8">
    <location>
        <begin position="254"/>
        <end position="276"/>
    </location>
</feature>
<comment type="subcellular location">
    <subcellularLocation>
        <location evidence="1">Membrane</location>
        <topology evidence="1">Multi-pass membrane protein</topology>
    </subcellularLocation>
</comment>
<dbReference type="PROSITE" id="PS50850">
    <property type="entry name" value="MFS"/>
    <property type="match status" value="1"/>
</dbReference>
<evidence type="ECO:0000256" key="2">
    <source>
        <dbReference type="ARBA" id="ARBA00006727"/>
    </source>
</evidence>
<feature type="domain" description="Major facilitator superfamily (MFS) profile" evidence="9">
    <location>
        <begin position="40"/>
        <end position="433"/>
    </location>
</feature>
<evidence type="ECO:0000256" key="3">
    <source>
        <dbReference type="ARBA" id="ARBA00022448"/>
    </source>
</evidence>
<feature type="transmembrane region" description="Helical" evidence="8">
    <location>
        <begin position="136"/>
        <end position="156"/>
    </location>
</feature>
<dbReference type="Gene3D" id="1.20.1250.20">
    <property type="entry name" value="MFS general substrate transporter like domains"/>
    <property type="match status" value="2"/>
</dbReference>
<feature type="transmembrane region" description="Helical" evidence="8">
    <location>
        <begin position="168"/>
        <end position="194"/>
    </location>
</feature>
<accession>A0ABR3ZA52</accession>
<keyword evidence="4 8" id="KW-0812">Transmembrane</keyword>